<reference evidence="2 3" key="1">
    <citation type="submission" date="2018-09" db="EMBL/GenBank/DDBJ databases">
        <title>Mesorhizobium carmichaelinearum sp. nov. isolated from Carmichaelinea spp. root nodules in New Zealand.</title>
        <authorList>
            <person name="De Meyer S.E."/>
        </authorList>
    </citation>
    <scope>NUCLEOTIDE SEQUENCE [LARGE SCALE GENOMIC DNA]</scope>
    <source>
        <strain evidence="2 3">ICMP19557</strain>
    </source>
</reference>
<keyword evidence="3" id="KW-1185">Reference proteome</keyword>
<dbReference type="SUPFAM" id="SSF55729">
    <property type="entry name" value="Acyl-CoA N-acyltransferases (Nat)"/>
    <property type="match status" value="1"/>
</dbReference>
<feature type="domain" description="N-acyl amino acid synthase FeeM catalytic core" evidence="1">
    <location>
        <begin position="47"/>
        <end position="201"/>
    </location>
</feature>
<dbReference type="InterPro" id="IPR016181">
    <property type="entry name" value="Acyl_CoA_acyltransferase"/>
</dbReference>
<evidence type="ECO:0000259" key="1">
    <source>
        <dbReference type="Pfam" id="PF21926"/>
    </source>
</evidence>
<dbReference type="Pfam" id="PF21926">
    <property type="entry name" value="FeeM"/>
    <property type="match status" value="1"/>
</dbReference>
<comment type="caution">
    <text evidence="2">The sequence shown here is derived from an EMBL/GenBank/DDBJ whole genome shotgun (WGS) entry which is preliminary data.</text>
</comment>
<proteinExistence type="predicted"/>
<dbReference type="InterPro" id="IPR054597">
    <property type="entry name" value="FeeM_cat"/>
</dbReference>
<dbReference type="Gene3D" id="3.40.630.30">
    <property type="match status" value="1"/>
</dbReference>
<organism evidence="2 3">
    <name type="scientific">Mesorhizobium waimense</name>
    <dbReference type="NCBI Taxonomy" id="1300307"/>
    <lineage>
        <taxon>Bacteria</taxon>
        <taxon>Pseudomonadati</taxon>
        <taxon>Pseudomonadota</taxon>
        <taxon>Alphaproteobacteria</taxon>
        <taxon>Hyphomicrobiales</taxon>
        <taxon>Phyllobacteriaceae</taxon>
        <taxon>Mesorhizobium</taxon>
    </lineage>
</organism>
<dbReference type="AlphaFoldDB" id="A0A3A5LD42"/>
<dbReference type="OrthoDB" id="9812697at2"/>
<name>A0A3A5LD42_9HYPH</name>
<evidence type="ECO:0000313" key="3">
    <source>
        <dbReference type="Proteomes" id="UP000272706"/>
    </source>
</evidence>
<gene>
    <name evidence="2" type="ORF">D3227_00965</name>
</gene>
<evidence type="ECO:0000313" key="2">
    <source>
        <dbReference type="EMBL" id="RJT42474.1"/>
    </source>
</evidence>
<dbReference type="Proteomes" id="UP000272706">
    <property type="component" value="Unassembled WGS sequence"/>
</dbReference>
<sequence>MDMRESGLPAATSAARPQPPSLFARNVLQLLERVEYRRCESGEDFEAISRLRYKAFHSHGLLDTIVEQKLSDHLDEVPNCYCFGVFMEGELVSTVRLHHLTRETPEAPIMTVFGDRLLLRLARGETFIDPSRLAVDPQLSSTYRALPYVTLRLAVIANTFFNATSCISMIREEHTAFYHRIFSSVQVGEPRIYPPFTMPIFFYESLCEQNMAPTLQRFPFFHSTALERRMLFAKAPTGELAPLTILPTAKYFPEAA</sequence>
<accession>A0A3A5LD42</accession>
<dbReference type="EMBL" id="QZWZ01000001">
    <property type="protein sequence ID" value="RJT42474.1"/>
    <property type="molecule type" value="Genomic_DNA"/>
</dbReference>
<protein>
    <recommendedName>
        <fullName evidence="1">N-acyl amino acid synthase FeeM catalytic core domain-containing protein</fullName>
    </recommendedName>
</protein>